<accession>A0A6A4IS60</accession>
<comment type="catalytic activity">
    <reaction evidence="10">
        <text>a very-long-chain acyl-CoA + malonyl-CoA + H(+) = a very-long-chain 3-oxoacyl-CoA + CO2 + CoA</text>
        <dbReference type="Rhea" id="RHEA:32727"/>
        <dbReference type="ChEBI" id="CHEBI:15378"/>
        <dbReference type="ChEBI" id="CHEBI:16526"/>
        <dbReference type="ChEBI" id="CHEBI:57287"/>
        <dbReference type="ChEBI" id="CHEBI:57384"/>
        <dbReference type="ChEBI" id="CHEBI:90725"/>
        <dbReference type="ChEBI" id="CHEBI:90736"/>
        <dbReference type="EC" id="2.3.1.199"/>
    </reaction>
</comment>
<feature type="transmembrane region" description="Helical" evidence="10">
    <location>
        <begin position="45"/>
        <end position="65"/>
    </location>
</feature>
<comment type="similarity">
    <text evidence="10">Belongs to the ELO family.</text>
</comment>
<dbReference type="PANTHER" id="PTHR11157:SF69">
    <property type="entry name" value="ELONGATION OF VERY LONG CHAIN FATTY ACIDS PROTEIN 7"/>
    <property type="match status" value="1"/>
</dbReference>
<feature type="transmembrane region" description="Helical" evidence="10">
    <location>
        <begin position="250"/>
        <end position="269"/>
    </location>
</feature>
<dbReference type="PANTHER" id="PTHR11157">
    <property type="entry name" value="FATTY ACID ACYL TRANSFERASE-RELATED"/>
    <property type="match status" value="1"/>
</dbReference>
<evidence type="ECO:0000256" key="1">
    <source>
        <dbReference type="ARBA" id="ARBA00004141"/>
    </source>
</evidence>
<dbReference type="GO" id="GO:0009922">
    <property type="term" value="F:fatty acid elongase activity"/>
    <property type="evidence" value="ECO:0007669"/>
    <property type="project" value="UniProtKB-EC"/>
</dbReference>
<keyword evidence="9 10" id="KW-0275">Fatty acid biosynthesis</keyword>
<sequence length="308" mass="36049">MELPTDIPSFTSEKRTKMVLGIVRSAVDYHDHIMDKYGDPRVKSWLFMSGPLPTIVMCLTYVFFVKYLGPKLMEKREPFEFKKTMIVYNAIMVIMSAWMFNEALSFGWLAGYSLTCQPCDFSTSLSAMRIAKVVWWYYFSKFIEFLDTIFFVLRKKYSQVSTLHVIHHAIMPFSTWPGAKFYPGGHVTFCGTVNSFIHIFMYSYYLLAAFGPEVQKYLWWKKYLTTLQIVQFILVFLHSIQLLFNGCKEVPIAFAWAIIFHSILFYVLFQQFYKEAYVEGGKSKTKSLKDKMSFCMPTVPSNDVHKEQ</sequence>
<evidence type="ECO:0000313" key="11">
    <source>
        <dbReference type="EMBL" id="KAF6198717.1"/>
    </source>
</evidence>
<evidence type="ECO:0000256" key="6">
    <source>
        <dbReference type="ARBA" id="ARBA00022989"/>
    </source>
</evidence>
<keyword evidence="8 10" id="KW-0472">Membrane</keyword>
<evidence type="ECO:0000256" key="3">
    <source>
        <dbReference type="ARBA" id="ARBA00022679"/>
    </source>
</evidence>
<dbReference type="OrthoDB" id="434092at2759"/>
<comment type="caution">
    <text evidence="11">The sequence shown here is derived from an EMBL/GenBank/DDBJ whole genome shotgun (WGS) entry which is preliminary data.</text>
</comment>
<dbReference type="AlphaFoldDB" id="A0A6A4IS60"/>
<evidence type="ECO:0000256" key="5">
    <source>
        <dbReference type="ARBA" id="ARBA00022832"/>
    </source>
</evidence>
<gene>
    <name evidence="11" type="ORF">GE061_008469</name>
</gene>
<keyword evidence="4 10" id="KW-0812">Transmembrane</keyword>
<organism evidence="11 12">
    <name type="scientific">Apolygus lucorum</name>
    <name type="common">Small green plant bug</name>
    <name type="synonym">Lygocoris lucorum</name>
    <dbReference type="NCBI Taxonomy" id="248454"/>
    <lineage>
        <taxon>Eukaryota</taxon>
        <taxon>Metazoa</taxon>
        <taxon>Ecdysozoa</taxon>
        <taxon>Arthropoda</taxon>
        <taxon>Hexapoda</taxon>
        <taxon>Insecta</taxon>
        <taxon>Pterygota</taxon>
        <taxon>Neoptera</taxon>
        <taxon>Paraneoptera</taxon>
        <taxon>Hemiptera</taxon>
        <taxon>Heteroptera</taxon>
        <taxon>Panheteroptera</taxon>
        <taxon>Cimicomorpha</taxon>
        <taxon>Miridae</taxon>
        <taxon>Mirini</taxon>
        <taxon>Apolygus</taxon>
    </lineage>
</organism>
<feature type="transmembrane region" description="Helical" evidence="10">
    <location>
        <begin position="134"/>
        <end position="153"/>
    </location>
</feature>
<evidence type="ECO:0000256" key="9">
    <source>
        <dbReference type="ARBA" id="ARBA00023160"/>
    </source>
</evidence>
<keyword evidence="12" id="KW-1185">Reference proteome</keyword>
<dbReference type="Pfam" id="PF01151">
    <property type="entry name" value="ELO"/>
    <property type="match status" value="1"/>
</dbReference>
<dbReference type="GO" id="GO:0030148">
    <property type="term" value="P:sphingolipid biosynthetic process"/>
    <property type="evidence" value="ECO:0007669"/>
    <property type="project" value="TreeGrafter"/>
</dbReference>
<dbReference type="EMBL" id="WIXP02000016">
    <property type="protein sequence ID" value="KAF6198717.1"/>
    <property type="molecule type" value="Genomic_DNA"/>
</dbReference>
<dbReference type="GO" id="GO:0005789">
    <property type="term" value="C:endoplasmic reticulum membrane"/>
    <property type="evidence" value="ECO:0007669"/>
    <property type="project" value="TreeGrafter"/>
</dbReference>
<feature type="transmembrane region" description="Helical" evidence="10">
    <location>
        <begin position="223"/>
        <end position="244"/>
    </location>
</feature>
<keyword evidence="2 10" id="KW-0444">Lipid biosynthesis</keyword>
<evidence type="ECO:0000256" key="7">
    <source>
        <dbReference type="ARBA" id="ARBA00023098"/>
    </source>
</evidence>
<evidence type="ECO:0000256" key="4">
    <source>
        <dbReference type="ARBA" id="ARBA00022692"/>
    </source>
</evidence>
<keyword evidence="5 10" id="KW-0276">Fatty acid metabolism</keyword>
<dbReference type="InterPro" id="IPR002076">
    <property type="entry name" value="ELO_fam"/>
</dbReference>
<dbReference type="EC" id="2.3.1.199" evidence="10"/>
<comment type="subcellular location">
    <subcellularLocation>
        <location evidence="1">Membrane</location>
        <topology evidence="1">Multi-pass membrane protein</topology>
    </subcellularLocation>
</comment>
<dbReference type="GO" id="GO:0034625">
    <property type="term" value="P:fatty acid elongation, monounsaturated fatty acid"/>
    <property type="evidence" value="ECO:0007669"/>
    <property type="project" value="TreeGrafter"/>
</dbReference>
<dbReference type="GO" id="GO:0042761">
    <property type="term" value="P:very long-chain fatty acid biosynthetic process"/>
    <property type="evidence" value="ECO:0007669"/>
    <property type="project" value="TreeGrafter"/>
</dbReference>
<evidence type="ECO:0000313" key="12">
    <source>
        <dbReference type="Proteomes" id="UP000466442"/>
    </source>
</evidence>
<name>A0A6A4IS60_APOLU</name>
<evidence type="ECO:0000256" key="2">
    <source>
        <dbReference type="ARBA" id="ARBA00022516"/>
    </source>
</evidence>
<evidence type="ECO:0000256" key="10">
    <source>
        <dbReference type="RuleBase" id="RU361115"/>
    </source>
</evidence>
<evidence type="ECO:0000256" key="8">
    <source>
        <dbReference type="ARBA" id="ARBA00023136"/>
    </source>
</evidence>
<protein>
    <recommendedName>
        <fullName evidence="10">Elongation of very long chain fatty acids protein</fullName>
        <ecNumber evidence="10">2.3.1.199</ecNumber>
    </recommendedName>
    <alternativeName>
        <fullName evidence="10">Very-long-chain 3-oxoacyl-CoA synthase</fullName>
    </alternativeName>
</protein>
<keyword evidence="7 10" id="KW-0443">Lipid metabolism</keyword>
<feature type="transmembrane region" description="Helical" evidence="10">
    <location>
        <begin position="191"/>
        <end position="211"/>
    </location>
</feature>
<keyword evidence="3 10" id="KW-0808">Transferase</keyword>
<proteinExistence type="inferred from homology"/>
<dbReference type="Proteomes" id="UP000466442">
    <property type="component" value="Linkage Group LG16"/>
</dbReference>
<dbReference type="GO" id="GO:0019367">
    <property type="term" value="P:fatty acid elongation, saturated fatty acid"/>
    <property type="evidence" value="ECO:0007669"/>
    <property type="project" value="TreeGrafter"/>
</dbReference>
<feature type="transmembrane region" description="Helical" evidence="10">
    <location>
        <begin position="160"/>
        <end position="179"/>
    </location>
</feature>
<reference evidence="11" key="1">
    <citation type="journal article" date="2021" name="Mol. Ecol. Resour.">
        <title>Apolygus lucorum genome provides insights into omnivorousness and mesophyll feeding.</title>
        <authorList>
            <person name="Liu Y."/>
            <person name="Liu H."/>
            <person name="Wang H."/>
            <person name="Huang T."/>
            <person name="Liu B."/>
            <person name="Yang B."/>
            <person name="Yin L."/>
            <person name="Li B."/>
            <person name="Zhang Y."/>
            <person name="Zhang S."/>
            <person name="Jiang F."/>
            <person name="Zhang X."/>
            <person name="Ren Y."/>
            <person name="Wang B."/>
            <person name="Wang S."/>
            <person name="Lu Y."/>
            <person name="Wu K."/>
            <person name="Fan W."/>
            <person name="Wang G."/>
        </authorList>
    </citation>
    <scope>NUCLEOTIDE SEQUENCE</scope>
    <source>
        <strain evidence="11">12Hb</strain>
    </source>
</reference>
<dbReference type="GO" id="GO:0034626">
    <property type="term" value="P:fatty acid elongation, polyunsaturated fatty acid"/>
    <property type="evidence" value="ECO:0007669"/>
    <property type="project" value="TreeGrafter"/>
</dbReference>
<keyword evidence="6 10" id="KW-1133">Transmembrane helix</keyword>
<feature type="transmembrane region" description="Helical" evidence="10">
    <location>
        <begin position="86"/>
        <end position="114"/>
    </location>
</feature>